<organism evidence="1 2">
    <name type="scientific">Camellia lanceoleosa</name>
    <dbReference type="NCBI Taxonomy" id="1840588"/>
    <lineage>
        <taxon>Eukaryota</taxon>
        <taxon>Viridiplantae</taxon>
        <taxon>Streptophyta</taxon>
        <taxon>Embryophyta</taxon>
        <taxon>Tracheophyta</taxon>
        <taxon>Spermatophyta</taxon>
        <taxon>Magnoliopsida</taxon>
        <taxon>eudicotyledons</taxon>
        <taxon>Gunneridae</taxon>
        <taxon>Pentapetalae</taxon>
        <taxon>asterids</taxon>
        <taxon>Ericales</taxon>
        <taxon>Theaceae</taxon>
        <taxon>Camellia</taxon>
    </lineage>
</organism>
<reference evidence="1 2" key="1">
    <citation type="journal article" date="2022" name="Plant J.">
        <title>Chromosome-level genome of Camellia lanceoleosa provides a valuable resource for understanding genome evolution and self-incompatibility.</title>
        <authorList>
            <person name="Gong W."/>
            <person name="Xiao S."/>
            <person name="Wang L."/>
            <person name="Liao Z."/>
            <person name="Chang Y."/>
            <person name="Mo W."/>
            <person name="Hu G."/>
            <person name="Li W."/>
            <person name="Zhao G."/>
            <person name="Zhu H."/>
            <person name="Hu X."/>
            <person name="Ji K."/>
            <person name="Xiang X."/>
            <person name="Song Q."/>
            <person name="Yuan D."/>
            <person name="Jin S."/>
            <person name="Zhang L."/>
        </authorList>
    </citation>
    <scope>NUCLEOTIDE SEQUENCE [LARGE SCALE GENOMIC DNA]</scope>
    <source>
        <strain evidence="1">SQ_2022a</strain>
    </source>
</reference>
<evidence type="ECO:0000313" key="2">
    <source>
        <dbReference type="Proteomes" id="UP001060215"/>
    </source>
</evidence>
<keyword evidence="2" id="KW-1185">Reference proteome</keyword>
<dbReference type="Proteomes" id="UP001060215">
    <property type="component" value="Chromosome 4"/>
</dbReference>
<accession>A0ACC0HPB9</accession>
<sequence>MAGGFPYYMYIEEDIYDQFQQEVDDPNGLFVEDQLQHSGEDESEPESDYEDEDEDDSNEDEEDEVVVPPPPPPPPPRVLPASENVGEEIGDCKRRTEGAQTSSSQGDGIGASSSGGECSRSEIDGLFCPICMEAWSNGGDHQVCCLPCGHLYGASCIKKWLQQRKNSGKCPQCNRKCTLKDVRVIYASQIVVIDHQLQKKVQSLEAKCTSFEKKDEDWHKKEVKWRRREVDLHLQVHQLTKRTSYLERLLGDAQNRPSGLFSGSQGSQEQAMFGHDLDFGFGGQGSSSNFVLQQELQVDGAKFFDVDASSQIFIIARRLSGRGGMHVLTKMSLIAPHEREDIELPVSTKAVRDLRVAPHGRLALLASLGKKLSVISTESNNVVLSYDLPAAAWSCSWDLNSSHYIYSGLQNGMLLVFDMRQTLKPMESLTGLTCNPIHTVHSLSPDSTLPSGARSLLTASSIGLCQWNFGGVEEGPFLVPESENQGVCIGLAYCPSNNHIVASFRPKVEMSNDMAVSQPSLTAASSLMGQGIQGSNILFKSLGNRRFQKLGSTYMTVNDIRLPKSAIVDRQNHNPQFAYGSEVACELVLQELPSFMDVQCLKTQKHPIRDVKYTHDLSSGLLSCLSEDILQLFSSKTL</sequence>
<gene>
    <name evidence="1" type="ORF">LOK49_LG05G00766</name>
</gene>
<evidence type="ECO:0000313" key="1">
    <source>
        <dbReference type="EMBL" id="KAI8014986.1"/>
    </source>
</evidence>
<name>A0ACC0HPB9_9ERIC</name>
<proteinExistence type="predicted"/>
<protein>
    <submittedName>
        <fullName evidence="1">E3 ubiquitin-protein ligase RFWD3</fullName>
    </submittedName>
</protein>
<dbReference type="EMBL" id="CM045761">
    <property type="protein sequence ID" value="KAI8014986.1"/>
    <property type="molecule type" value="Genomic_DNA"/>
</dbReference>
<comment type="caution">
    <text evidence="1">The sequence shown here is derived from an EMBL/GenBank/DDBJ whole genome shotgun (WGS) entry which is preliminary data.</text>
</comment>